<dbReference type="Pfam" id="PF04873">
    <property type="entry name" value="EIN3_DNA-bd"/>
    <property type="match status" value="1"/>
</dbReference>
<evidence type="ECO:0000259" key="3">
    <source>
        <dbReference type="Pfam" id="PF04873"/>
    </source>
</evidence>
<dbReference type="GO" id="GO:0003677">
    <property type="term" value="F:DNA binding"/>
    <property type="evidence" value="ECO:0007669"/>
    <property type="project" value="TreeGrafter"/>
</dbReference>
<feature type="coiled-coil region" evidence="1">
    <location>
        <begin position="126"/>
        <end position="188"/>
    </location>
</feature>
<dbReference type="InterPro" id="IPR006957">
    <property type="entry name" value="EIN3"/>
</dbReference>
<gene>
    <name evidence="4" type="ORF">J5N97_017533</name>
</gene>
<reference evidence="4" key="1">
    <citation type="submission" date="2021-03" db="EMBL/GenBank/DDBJ databases">
        <authorList>
            <person name="Li Z."/>
            <person name="Yang C."/>
        </authorList>
    </citation>
    <scope>NUCLEOTIDE SEQUENCE</scope>
    <source>
        <strain evidence="4">Dzin_1.0</strain>
        <tissue evidence="4">Leaf</tissue>
    </source>
</reference>
<evidence type="ECO:0000256" key="2">
    <source>
        <dbReference type="SAM" id="MobiDB-lite"/>
    </source>
</evidence>
<name>A0A9D5CLE2_9LILI</name>
<dbReference type="EMBL" id="JAGGNH010000004">
    <property type="protein sequence ID" value="KAJ0975568.1"/>
    <property type="molecule type" value="Genomic_DNA"/>
</dbReference>
<feature type="domain" description="Ethylene insensitive 3-like DNA-binding" evidence="3">
    <location>
        <begin position="143"/>
        <end position="220"/>
    </location>
</feature>
<evidence type="ECO:0000256" key="1">
    <source>
        <dbReference type="SAM" id="Coils"/>
    </source>
</evidence>
<keyword evidence="1" id="KW-0175">Coiled coil</keyword>
<feature type="compositionally biased region" description="Basic and acidic residues" evidence="2">
    <location>
        <begin position="106"/>
        <end position="115"/>
    </location>
</feature>
<organism evidence="4 5">
    <name type="scientific">Dioscorea zingiberensis</name>
    <dbReference type="NCBI Taxonomy" id="325984"/>
    <lineage>
        <taxon>Eukaryota</taxon>
        <taxon>Viridiplantae</taxon>
        <taxon>Streptophyta</taxon>
        <taxon>Embryophyta</taxon>
        <taxon>Tracheophyta</taxon>
        <taxon>Spermatophyta</taxon>
        <taxon>Magnoliopsida</taxon>
        <taxon>Liliopsida</taxon>
        <taxon>Dioscoreales</taxon>
        <taxon>Dioscoreaceae</taxon>
        <taxon>Dioscorea</taxon>
    </lineage>
</organism>
<feature type="region of interest" description="Disordered" evidence="2">
    <location>
        <begin position="105"/>
        <end position="124"/>
    </location>
</feature>
<accession>A0A9D5CLE2</accession>
<evidence type="ECO:0000313" key="4">
    <source>
        <dbReference type="EMBL" id="KAJ0975568.1"/>
    </source>
</evidence>
<dbReference type="AlphaFoldDB" id="A0A9D5CLE2"/>
<evidence type="ECO:0000313" key="5">
    <source>
        <dbReference type="Proteomes" id="UP001085076"/>
    </source>
</evidence>
<reference evidence="4" key="2">
    <citation type="journal article" date="2022" name="Hortic Res">
        <title>The genome of Dioscorea zingiberensis sheds light on the biosynthesis, origin and evolution of the medicinally important diosgenin saponins.</title>
        <authorList>
            <person name="Li Y."/>
            <person name="Tan C."/>
            <person name="Li Z."/>
            <person name="Guo J."/>
            <person name="Li S."/>
            <person name="Chen X."/>
            <person name="Wang C."/>
            <person name="Dai X."/>
            <person name="Yang H."/>
            <person name="Song W."/>
            <person name="Hou L."/>
            <person name="Xu J."/>
            <person name="Tong Z."/>
            <person name="Xu A."/>
            <person name="Yuan X."/>
            <person name="Wang W."/>
            <person name="Yang Q."/>
            <person name="Chen L."/>
            <person name="Sun Z."/>
            <person name="Wang K."/>
            <person name="Pan B."/>
            <person name="Chen J."/>
            <person name="Bao Y."/>
            <person name="Liu F."/>
            <person name="Qi X."/>
            <person name="Gang D.R."/>
            <person name="Wen J."/>
            <person name="Li J."/>
        </authorList>
    </citation>
    <scope>NUCLEOTIDE SEQUENCE</scope>
    <source>
        <strain evidence="4">Dzin_1.0</strain>
    </source>
</reference>
<proteinExistence type="predicted"/>
<dbReference type="Proteomes" id="UP001085076">
    <property type="component" value="Miscellaneous, Linkage group lg04"/>
</dbReference>
<keyword evidence="5" id="KW-1185">Reference proteome</keyword>
<dbReference type="GO" id="GO:0003700">
    <property type="term" value="F:DNA-binding transcription factor activity"/>
    <property type="evidence" value="ECO:0007669"/>
    <property type="project" value="InterPro"/>
</dbReference>
<sequence>MEHQRRSTVIRLSYKDYNLMVRSSKISQELGRSYFSHQFVDISSLLIPNMNVMDYGALILQPLHGRAAAAVPVAEDIPNGATVASTTEVAEEVQLNNENQKQWQLHAEDKEKNDSDSEEEEDQTAAAALYRQVREIKERNEIEQLEARIQRDKALLKKLKESERNKAKKLAGNQVKTREQALEEAQRKKLSRAHDTILKTMIKVMEDCNAQGFIYGVVSGDWQKPSVAPPNG</sequence>
<dbReference type="PANTHER" id="PTHR33305:SF30">
    <property type="entry name" value="ETHYLENE INSENSITIVE 3-LIKE 3 PROTEIN"/>
    <property type="match status" value="1"/>
</dbReference>
<comment type="caution">
    <text evidence="4">The sequence shown here is derived from an EMBL/GenBank/DDBJ whole genome shotgun (WGS) entry which is preliminary data.</text>
</comment>
<protein>
    <recommendedName>
        <fullName evidence="3">Ethylene insensitive 3-like DNA-binding domain-containing protein</fullName>
    </recommendedName>
</protein>
<dbReference type="InterPro" id="IPR047091">
    <property type="entry name" value="EIN3-like_DNA-bd"/>
</dbReference>
<dbReference type="GO" id="GO:0005634">
    <property type="term" value="C:nucleus"/>
    <property type="evidence" value="ECO:0007669"/>
    <property type="project" value="InterPro"/>
</dbReference>
<dbReference type="PANTHER" id="PTHR33305">
    <property type="entry name" value="ETHYLENE INSENSITIVE 3-LIKE 2 PROTEIN"/>
    <property type="match status" value="1"/>
</dbReference>